<name>A0A1M7TPB8_9RHOB</name>
<dbReference type="InterPro" id="IPR029069">
    <property type="entry name" value="HotDog_dom_sf"/>
</dbReference>
<proteinExistence type="predicted"/>
<dbReference type="AlphaFoldDB" id="A0A1M7TPB8"/>
<dbReference type="InterPro" id="IPR006683">
    <property type="entry name" value="Thioestr_dom"/>
</dbReference>
<sequence>MRQPAMTAAEVKDYLIEVFPQTAHLFEIDEIAPMRARVRMLTGPEHLRPGGTVSGPTLFTLADCAFYVVTLAMIGRVALTVTTNCSINFMRKPAPGALVCEARILKLGKLLSVGDATIWSEGASEPAAHAALTYAIPPRRGENVG</sequence>
<keyword evidence="1" id="KW-0378">Hydrolase</keyword>
<protein>
    <submittedName>
        <fullName evidence="3">Uncharacterized domain 1-containing protein</fullName>
    </submittedName>
</protein>
<dbReference type="InterPro" id="IPR003736">
    <property type="entry name" value="PAAI_dom"/>
</dbReference>
<dbReference type="GO" id="GO:0016289">
    <property type="term" value="F:acyl-CoA hydrolase activity"/>
    <property type="evidence" value="ECO:0007669"/>
    <property type="project" value="UniProtKB-ARBA"/>
</dbReference>
<dbReference type="EMBL" id="FRDL01000008">
    <property type="protein sequence ID" value="SHN72473.1"/>
    <property type="molecule type" value="Genomic_DNA"/>
</dbReference>
<dbReference type="STRING" id="1189325.SAMN04488119_10893"/>
<dbReference type="Proteomes" id="UP000184066">
    <property type="component" value="Unassembled WGS sequence"/>
</dbReference>
<dbReference type="RefSeq" id="WP_177174512.1">
    <property type="nucleotide sequence ID" value="NZ_FOHL01000008.1"/>
</dbReference>
<dbReference type="CDD" id="cd03443">
    <property type="entry name" value="PaaI_thioesterase"/>
    <property type="match status" value="1"/>
</dbReference>
<reference evidence="3 4" key="1">
    <citation type="submission" date="2016-12" db="EMBL/GenBank/DDBJ databases">
        <authorList>
            <person name="Song W.-J."/>
            <person name="Kurnit D.M."/>
        </authorList>
    </citation>
    <scope>NUCLEOTIDE SEQUENCE [LARGE SCALE GENOMIC DNA]</scope>
    <source>
        <strain evidence="3 4">CGMCC 1.10808</strain>
    </source>
</reference>
<dbReference type="Pfam" id="PF03061">
    <property type="entry name" value="4HBT"/>
    <property type="match status" value="1"/>
</dbReference>
<dbReference type="SUPFAM" id="SSF54637">
    <property type="entry name" value="Thioesterase/thiol ester dehydrase-isomerase"/>
    <property type="match status" value="1"/>
</dbReference>
<evidence type="ECO:0000313" key="3">
    <source>
        <dbReference type="EMBL" id="SHN72473.1"/>
    </source>
</evidence>
<evidence type="ECO:0000313" key="4">
    <source>
        <dbReference type="Proteomes" id="UP000184066"/>
    </source>
</evidence>
<feature type="domain" description="Thioesterase" evidence="2">
    <location>
        <begin position="50"/>
        <end position="124"/>
    </location>
</feature>
<organism evidence="3 4">
    <name type="scientific">Oceanicella actignis</name>
    <dbReference type="NCBI Taxonomy" id="1189325"/>
    <lineage>
        <taxon>Bacteria</taxon>
        <taxon>Pseudomonadati</taxon>
        <taxon>Pseudomonadota</taxon>
        <taxon>Alphaproteobacteria</taxon>
        <taxon>Rhodobacterales</taxon>
        <taxon>Paracoccaceae</taxon>
        <taxon>Oceanicella</taxon>
    </lineage>
</organism>
<dbReference type="Gene3D" id="3.10.129.10">
    <property type="entry name" value="Hotdog Thioesterase"/>
    <property type="match status" value="1"/>
</dbReference>
<evidence type="ECO:0000256" key="1">
    <source>
        <dbReference type="ARBA" id="ARBA00022801"/>
    </source>
</evidence>
<evidence type="ECO:0000259" key="2">
    <source>
        <dbReference type="Pfam" id="PF03061"/>
    </source>
</evidence>
<gene>
    <name evidence="3" type="ORF">SAMN05216200_10894</name>
</gene>
<dbReference type="NCBIfam" id="TIGR00369">
    <property type="entry name" value="unchar_dom_1"/>
    <property type="match status" value="1"/>
</dbReference>
<accession>A0A1M7TPB8</accession>
<keyword evidence="4" id="KW-1185">Reference proteome</keyword>